<dbReference type="SUPFAM" id="SSF55608">
    <property type="entry name" value="Homing endonucleases"/>
    <property type="match status" value="1"/>
</dbReference>
<evidence type="ECO:0000313" key="1">
    <source>
        <dbReference type="EMBL" id="ANJ08817.1"/>
    </source>
</evidence>
<name>A0A191V1K7_9ACTN</name>
<dbReference type="EMBL" id="CP015866">
    <property type="protein sequence ID" value="ANJ08817.1"/>
    <property type="molecule type" value="Genomic_DNA"/>
</dbReference>
<dbReference type="Proteomes" id="UP000078468">
    <property type="component" value="Chromosome"/>
</dbReference>
<dbReference type="KEGG" id="spav:Spa2297_18665"/>
<gene>
    <name evidence="1" type="ORF">Spa2297_18665</name>
</gene>
<accession>A0A191V1K7</accession>
<reference evidence="1 2" key="1">
    <citation type="submission" date="2016-05" db="EMBL/GenBank/DDBJ databases">
        <title>Non-Contiguous Finished Genome Sequence of Streptomyces parvulus 2297 Integrated Site-Specifically with Actinophage R4.</title>
        <authorList>
            <person name="Nishizawa T."/>
            <person name="Miura T."/>
            <person name="Harada C."/>
            <person name="Guo Y."/>
            <person name="Narisawa K."/>
            <person name="Ohta H."/>
            <person name="Takahashi H."/>
            <person name="Shirai M."/>
        </authorList>
    </citation>
    <scope>NUCLEOTIDE SEQUENCE [LARGE SCALE GENOMIC DNA]</scope>
    <source>
        <strain evidence="1 2">2297</strain>
    </source>
</reference>
<sequence length="277" mass="30871">MAEREPSGHQFMDLRVPEYAYMFGFLQADGHLSQSAGQKGRLTTEISVRDVDLLRQFQKLTPFYSSVTERIRSTNFAGTSHTAVWSLYSLEARTLLNKLGLPYGRKSQSISPPRGEFASRDYLRGVVDADGSVGYTGKGFPFVSLTTASTAIGHYLCDYGKQVAGVQRTIKRNGRDGIYNVLYAMEAAQRLAADLYYPGCLSLKRKHAAADSLAAWVRPARMRSAHTRRRWTATEDRILLKLNSPTGAAEALGRTPQSCNLRMWRLRSGQVPLPSEQ</sequence>
<dbReference type="InterPro" id="IPR027434">
    <property type="entry name" value="Homing_endonucl"/>
</dbReference>
<evidence type="ECO:0000313" key="2">
    <source>
        <dbReference type="Proteomes" id="UP000078468"/>
    </source>
</evidence>
<protein>
    <submittedName>
        <fullName evidence="1">Uncharacterized protein</fullName>
    </submittedName>
</protein>
<dbReference type="Gene3D" id="3.10.28.10">
    <property type="entry name" value="Homing endonucleases"/>
    <property type="match status" value="1"/>
</dbReference>
<organism evidence="1 2">
    <name type="scientific">Streptomyces parvulus</name>
    <dbReference type="NCBI Taxonomy" id="146923"/>
    <lineage>
        <taxon>Bacteria</taxon>
        <taxon>Bacillati</taxon>
        <taxon>Actinomycetota</taxon>
        <taxon>Actinomycetes</taxon>
        <taxon>Kitasatosporales</taxon>
        <taxon>Streptomycetaceae</taxon>
        <taxon>Streptomyces</taxon>
    </lineage>
</organism>
<dbReference type="AlphaFoldDB" id="A0A191V1K7"/>
<proteinExistence type="predicted"/>